<dbReference type="STRING" id="1850254.LPB137_07260"/>
<dbReference type="Gene3D" id="3.30.565.10">
    <property type="entry name" value="Histidine kinase-like ATPase, C-terminal domain"/>
    <property type="match status" value="1"/>
</dbReference>
<dbReference type="PROSITE" id="PS50109">
    <property type="entry name" value="HIS_KIN"/>
    <property type="match status" value="1"/>
</dbReference>
<dbReference type="InterPro" id="IPR050736">
    <property type="entry name" value="Sensor_HK_Regulatory"/>
</dbReference>
<keyword evidence="10" id="KW-0902">Two-component regulatory system</keyword>
<evidence type="ECO:0000256" key="2">
    <source>
        <dbReference type="ARBA" id="ARBA00004651"/>
    </source>
</evidence>
<dbReference type="InterPro" id="IPR036097">
    <property type="entry name" value="HisK_dim/P_sf"/>
</dbReference>
<dbReference type="AlphaFoldDB" id="A0A1P8KM85"/>
<name>A0A1P8KM85_9BACT</name>
<evidence type="ECO:0000256" key="4">
    <source>
        <dbReference type="ARBA" id="ARBA00022475"/>
    </source>
</evidence>
<dbReference type="SMART" id="SM00387">
    <property type="entry name" value="HATPase_c"/>
    <property type="match status" value="1"/>
</dbReference>
<comment type="catalytic activity">
    <reaction evidence="1">
        <text>ATP + protein L-histidine = ADP + protein N-phospho-L-histidine.</text>
        <dbReference type="EC" id="2.7.13.3"/>
    </reaction>
</comment>
<keyword evidence="11 12" id="KW-0472">Membrane</keyword>
<evidence type="ECO:0000256" key="11">
    <source>
        <dbReference type="ARBA" id="ARBA00023136"/>
    </source>
</evidence>
<evidence type="ECO:0000256" key="8">
    <source>
        <dbReference type="ARBA" id="ARBA00022777"/>
    </source>
</evidence>
<sequence length="835" mass="95229">MQKIKGKQEKLQKILSKHFLKFSLVPIFVVEVALVVLYFSINSYISSKNTELLLAEAKLYSKTVLENEANIISDKLSTISRINTQLQREHEKLFENPSVFGLPNGNPKFNIAPNGVFYKENKIGSSLYYSSKTKITEKEKQKAIFTEAMDISLKSVVDINPNIVASYFNSWDDMNRLYPFIDDVAKQYGEHIHMEDYNFYYLADNKHNPTKKSTWTSAYLDPAGNGWMLSSLVPIYNNGFLEGVTGLDISIDVFVKNVLDKKLPYNANLFMVDEKGMIIAMSEEIEHLLGLKELKEHLYTDAILKTVEKPEEFNLITNKSDSAKHFKNILENNIKEASFGLNGKDYLVYEQDVNETGWKLLVLIDKKNIFSSIEILQNLSNKIGYAAIAFLLLFYIIFFYLLLKRTNEFSDSITTPITKLSKQTSKIMDMNNEIKVLDTNIEEIDKLSNNFVNMIGVLNERTIKLYEAKEVAEESNKSKDEFLANISHELKTPLNSINIISSIMKKNSKENLDEKDVKNIEIINNCGKDLLLLVNDLLDLTEIDKGTLEVNNDKIILKDFFDKLYNKFSEQANAKSLNLSLNIDSTISVINTDNYRLNQIIDNLLSNSIKFTNKGNISLNVKDDSEYIRIFVKDDGIGISENQVATIFDRFKQVDGSTSRKYGGTGLGLSITKELVSLLKGKIFVNSEINIGTTFEIILPKDIEITQEKSKNVQSRKNVDEIIPAPKESVKKVEKVLILNNNPITFIIMIVELRKKYEVIQATNINEFLKINSSDNISKAILDTSTLKNDEIVSLKENVSNNFVMIYKDNLEEELEKKSILKIEKNEIKESISKI</sequence>
<evidence type="ECO:0000313" key="15">
    <source>
        <dbReference type="Proteomes" id="UP000186074"/>
    </source>
</evidence>
<dbReference type="InterPro" id="IPR036890">
    <property type="entry name" value="HATPase_C_sf"/>
</dbReference>
<dbReference type="PANTHER" id="PTHR43711:SF1">
    <property type="entry name" value="HISTIDINE KINASE 1"/>
    <property type="match status" value="1"/>
</dbReference>
<evidence type="ECO:0000256" key="12">
    <source>
        <dbReference type="SAM" id="Phobius"/>
    </source>
</evidence>
<dbReference type="KEGG" id="alp:LPB137_07260"/>
<evidence type="ECO:0000256" key="10">
    <source>
        <dbReference type="ARBA" id="ARBA00023012"/>
    </source>
</evidence>
<evidence type="ECO:0000256" key="1">
    <source>
        <dbReference type="ARBA" id="ARBA00000085"/>
    </source>
</evidence>
<dbReference type="SUPFAM" id="SSF55874">
    <property type="entry name" value="ATPase domain of HSP90 chaperone/DNA topoisomerase II/histidine kinase"/>
    <property type="match status" value="1"/>
</dbReference>
<evidence type="ECO:0000313" key="14">
    <source>
        <dbReference type="EMBL" id="APW65663.1"/>
    </source>
</evidence>
<keyword evidence="15" id="KW-1185">Reference proteome</keyword>
<dbReference type="SMART" id="SM00388">
    <property type="entry name" value="HisKA"/>
    <property type="match status" value="1"/>
</dbReference>
<dbReference type="Gene3D" id="1.10.287.130">
    <property type="match status" value="1"/>
</dbReference>
<gene>
    <name evidence="14" type="ORF">LPB137_07260</name>
</gene>
<dbReference type="InterPro" id="IPR003594">
    <property type="entry name" value="HATPase_dom"/>
</dbReference>
<dbReference type="PRINTS" id="PR00344">
    <property type="entry name" value="BCTRLSENSOR"/>
</dbReference>
<keyword evidence="6" id="KW-0808">Transferase</keyword>
<dbReference type="InterPro" id="IPR004358">
    <property type="entry name" value="Sig_transdc_His_kin-like_C"/>
</dbReference>
<dbReference type="EC" id="2.7.13.3" evidence="3"/>
<evidence type="ECO:0000256" key="7">
    <source>
        <dbReference type="ARBA" id="ARBA00022692"/>
    </source>
</evidence>
<dbReference type="FunFam" id="3.30.565.10:FF:000010">
    <property type="entry name" value="Sensor histidine kinase RcsC"/>
    <property type="match status" value="1"/>
</dbReference>
<evidence type="ECO:0000256" key="6">
    <source>
        <dbReference type="ARBA" id="ARBA00022679"/>
    </source>
</evidence>
<dbReference type="CDD" id="cd00082">
    <property type="entry name" value="HisKA"/>
    <property type="match status" value="1"/>
</dbReference>
<dbReference type="Proteomes" id="UP000186074">
    <property type="component" value="Chromosome"/>
</dbReference>
<dbReference type="Pfam" id="PF02743">
    <property type="entry name" value="dCache_1"/>
    <property type="match status" value="1"/>
</dbReference>
<dbReference type="OrthoDB" id="9794419at2"/>
<dbReference type="Gene3D" id="6.10.340.10">
    <property type="match status" value="1"/>
</dbReference>
<evidence type="ECO:0000256" key="3">
    <source>
        <dbReference type="ARBA" id="ARBA00012438"/>
    </source>
</evidence>
<keyword evidence="5" id="KW-0597">Phosphoprotein</keyword>
<feature type="transmembrane region" description="Helical" evidence="12">
    <location>
        <begin position="383"/>
        <end position="403"/>
    </location>
</feature>
<dbReference type="Pfam" id="PF02518">
    <property type="entry name" value="HATPase_c"/>
    <property type="match status" value="1"/>
</dbReference>
<keyword evidence="8" id="KW-0418">Kinase</keyword>
<dbReference type="InterPro" id="IPR033479">
    <property type="entry name" value="dCache_1"/>
</dbReference>
<dbReference type="PANTHER" id="PTHR43711">
    <property type="entry name" value="TWO-COMPONENT HISTIDINE KINASE"/>
    <property type="match status" value="1"/>
</dbReference>
<dbReference type="Gene3D" id="3.30.450.20">
    <property type="entry name" value="PAS domain"/>
    <property type="match status" value="2"/>
</dbReference>
<comment type="subcellular location">
    <subcellularLocation>
        <location evidence="2">Cell membrane</location>
        <topology evidence="2">Multi-pass membrane protein</topology>
    </subcellularLocation>
</comment>
<dbReference type="Pfam" id="PF00512">
    <property type="entry name" value="HisKA"/>
    <property type="match status" value="1"/>
</dbReference>
<dbReference type="InterPro" id="IPR005467">
    <property type="entry name" value="His_kinase_dom"/>
</dbReference>
<keyword evidence="9 12" id="KW-1133">Transmembrane helix</keyword>
<dbReference type="GO" id="GO:0000155">
    <property type="term" value="F:phosphorelay sensor kinase activity"/>
    <property type="evidence" value="ECO:0007669"/>
    <property type="project" value="InterPro"/>
</dbReference>
<dbReference type="RefSeq" id="WP_076086395.1">
    <property type="nucleotide sequence ID" value="NZ_CP019070.1"/>
</dbReference>
<dbReference type="EMBL" id="CP019070">
    <property type="protein sequence ID" value="APW65663.1"/>
    <property type="molecule type" value="Genomic_DNA"/>
</dbReference>
<dbReference type="InterPro" id="IPR003661">
    <property type="entry name" value="HisK_dim/P_dom"/>
</dbReference>
<keyword evidence="7 12" id="KW-0812">Transmembrane</keyword>
<keyword evidence="4" id="KW-1003">Cell membrane</keyword>
<protein>
    <recommendedName>
        <fullName evidence="3">histidine kinase</fullName>
        <ecNumber evidence="3">2.7.13.3</ecNumber>
    </recommendedName>
</protein>
<proteinExistence type="predicted"/>
<evidence type="ECO:0000259" key="13">
    <source>
        <dbReference type="PROSITE" id="PS50109"/>
    </source>
</evidence>
<dbReference type="GO" id="GO:0005886">
    <property type="term" value="C:plasma membrane"/>
    <property type="evidence" value="ECO:0007669"/>
    <property type="project" value="UniProtKB-SubCell"/>
</dbReference>
<evidence type="ECO:0000256" key="5">
    <source>
        <dbReference type="ARBA" id="ARBA00022553"/>
    </source>
</evidence>
<dbReference type="CDD" id="cd16922">
    <property type="entry name" value="HATPase_EvgS-ArcB-TorS-like"/>
    <property type="match status" value="1"/>
</dbReference>
<dbReference type="SUPFAM" id="SSF47384">
    <property type="entry name" value="Homodimeric domain of signal transducing histidine kinase"/>
    <property type="match status" value="1"/>
</dbReference>
<feature type="domain" description="Histidine kinase" evidence="13">
    <location>
        <begin position="485"/>
        <end position="703"/>
    </location>
</feature>
<evidence type="ECO:0000256" key="9">
    <source>
        <dbReference type="ARBA" id="ARBA00022989"/>
    </source>
</evidence>
<accession>A0A1P8KM85</accession>
<feature type="transmembrane region" description="Helical" evidence="12">
    <location>
        <begin position="20"/>
        <end position="41"/>
    </location>
</feature>
<reference evidence="14 15" key="1">
    <citation type="submission" date="2017-01" db="EMBL/GenBank/DDBJ databases">
        <title>Genome sequencing of Arcobacter sp. LPB0137.</title>
        <authorList>
            <person name="Lee G.-W."/>
            <person name="Yi H."/>
        </authorList>
    </citation>
    <scope>NUCLEOTIDE SEQUENCE [LARGE SCALE GENOMIC DNA]</scope>
    <source>
        <strain evidence="14 15">LPB0137</strain>
    </source>
</reference>
<organism evidence="14 15">
    <name type="scientific">Poseidonibacter parvus</name>
    <dbReference type="NCBI Taxonomy" id="1850254"/>
    <lineage>
        <taxon>Bacteria</taxon>
        <taxon>Pseudomonadati</taxon>
        <taxon>Campylobacterota</taxon>
        <taxon>Epsilonproteobacteria</taxon>
        <taxon>Campylobacterales</taxon>
        <taxon>Arcobacteraceae</taxon>
        <taxon>Poseidonibacter</taxon>
    </lineage>
</organism>